<dbReference type="GeneID" id="19972512"/>
<dbReference type="HOGENOM" id="CLU_010194_44_4_1"/>
<dbReference type="OrthoDB" id="542013at2759"/>
<evidence type="ECO:0000256" key="1">
    <source>
        <dbReference type="ARBA" id="ARBA00006484"/>
    </source>
</evidence>
<dbReference type="Pfam" id="PF00106">
    <property type="entry name" value="adh_short"/>
    <property type="match status" value="1"/>
</dbReference>
<dbReference type="Gene3D" id="3.40.50.720">
    <property type="entry name" value="NAD(P)-binding Rossmann-like Domain"/>
    <property type="match status" value="1"/>
</dbReference>
<reference evidence="3 4" key="1">
    <citation type="submission" date="2013-03" db="EMBL/GenBank/DDBJ databases">
        <title>The Genome Sequence of Phialophora europaea CBS 101466.</title>
        <authorList>
            <consortium name="The Broad Institute Genomics Platform"/>
            <person name="Cuomo C."/>
            <person name="de Hoog S."/>
            <person name="Gorbushina A."/>
            <person name="Walker B."/>
            <person name="Young S.K."/>
            <person name="Zeng Q."/>
            <person name="Gargeya S."/>
            <person name="Fitzgerald M."/>
            <person name="Haas B."/>
            <person name="Abouelleil A."/>
            <person name="Allen A.W."/>
            <person name="Alvarado L."/>
            <person name="Arachchi H.M."/>
            <person name="Berlin A.M."/>
            <person name="Chapman S.B."/>
            <person name="Gainer-Dewar J."/>
            <person name="Goldberg J."/>
            <person name="Griggs A."/>
            <person name="Gujja S."/>
            <person name="Hansen M."/>
            <person name="Howarth C."/>
            <person name="Imamovic A."/>
            <person name="Ireland A."/>
            <person name="Larimer J."/>
            <person name="McCowan C."/>
            <person name="Murphy C."/>
            <person name="Pearson M."/>
            <person name="Poon T.W."/>
            <person name="Priest M."/>
            <person name="Roberts A."/>
            <person name="Saif S."/>
            <person name="Shea T."/>
            <person name="Sisk P."/>
            <person name="Sykes S."/>
            <person name="Wortman J."/>
            <person name="Nusbaum C."/>
            <person name="Birren B."/>
        </authorList>
    </citation>
    <scope>NUCLEOTIDE SEQUENCE [LARGE SCALE GENOMIC DNA]</scope>
    <source>
        <strain evidence="3 4">CBS 101466</strain>
    </source>
</reference>
<dbReference type="eggNOG" id="KOG1208">
    <property type="taxonomic scope" value="Eukaryota"/>
</dbReference>
<dbReference type="InParanoid" id="W2RYP8"/>
<dbReference type="AlphaFoldDB" id="W2RYP8"/>
<dbReference type="PANTHER" id="PTHR43157:SF31">
    <property type="entry name" value="PHOSPHATIDYLINOSITOL-GLYCAN BIOSYNTHESIS CLASS F PROTEIN"/>
    <property type="match status" value="1"/>
</dbReference>
<evidence type="ECO:0000313" key="3">
    <source>
        <dbReference type="EMBL" id="ETN40893.1"/>
    </source>
</evidence>
<dbReference type="Proteomes" id="UP000030752">
    <property type="component" value="Unassembled WGS sequence"/>
</dbReference>
<evidence type="ECO:0000313" key="4">
    <source>
        <dbReference type="Proteomes" id="UP000030752"/>
    </source>
</evidence>
<evidence type="ECO:0008006" key="5">
    <source>
        <dbReference type="Google" id="ProtNLM"/>
    </source>
</evidence>
<dbReference type="PANTHER" id="PTHR43157">
    <property type="entry name" value="PHOSPHATIDYLINOSITOL-GLYCAN BIOSYNTHESIS CLASS F PROTEIN-RELATED"/>
    <property type="match status" value="1"/>
</dbReference>
<dbReference type="EMBL" id="KB822720">
    <property type="protein sequence ID" value="ETN40893.1"/>
    <property type="molecule type" value="Genomic_DNA"/>
</dbReference>
<keyword evidence="2" id="KW-0560">Oxidoreductase</keyword>
<name>W2RYP8_CYPE1</name>
<protein>
    <recommendedName>
        <fullName evidence="5">Ketoreductase (KR) domain-containing protein</fullName>
    </recommendedName>
</protein>
<dbReference type="GO" id="GO:0016491">
    <property type="term" value="F:oxidoreductase activity"/>
    <property type="evidence" value="ECO:0007669"/>
    <property type="project" value="UniProtKB-KW"/>
</dbReference>
<dbReference type="VEuPathDB" id="FungiDB:HMPREF1541_05173"/>
<dbReference type="InterPro" id="IPR002347">
    <property type="entry name" value="SDR_fam"/>
</dbReference>
<gene>
    <name evidence="3" type="ORF">HMPREF1541_05173</name>
</gene>
<dbReference type="SUPFAM" id="SSF51735">
    <property type="entry name" value="NAD(P)-binding Rossmann-fold domains"/>
    <property type="match status" value="1"/>
</dbReference>
<sequence>MSTLSALHAAVHVLLSNLFYRLPEPHDYKSLADQTIIVTGSNVGLGYELSRHYLRLGVGKLIMAVRNETKGETARQTLLSSTGRSAGAAEVWLLDMDNYDSVKVFAARAASLPRLDGVCANAGLAPLKFTASAGAESGLEQTLNVNVVSTFLLFFLLLPAMRASEQSTGVRPHFSIPNSALHYTASVKELTPRKGTFARLSDPKQADMPARYPLSKLLVLWIVREAASRGVSMPVLNTPNPSFCQSELMRDYDVGPVTRFLVPYLARTTEVGSRALWHGMTAGETSHGQYLTNCHVQSPAHFVNNAEGQLNQKHVFEELVETLEEIQPGVTSSLTTPQVAARK</sequence>
<organism evidence="3 4">
    <name type="scientific">Cyphellophora europaea (strain CBS 101466)</name>
    <name type="common">Phialophora europaea</name>
    <dbReference type="NCBI Taxonomy" id="1220924"/>
    <lineage>
        <taxon>Eukaryota</taxon>
        <taxon>Fungi</taxon>
        <taxon>Dikarya</taxon>
        <taxon>Ascomycota</taxon>
        <taxon>Pezizomycotina</taxon>
        <taxon>Eurotiomycetes</taxon>
        <taxon>Chaetothyriomycetidae</taxon>
        <taxon>Chaetothyriales</taxon>
        <taxon>Cyphellophoraceae</taxon>
        <taxon>Cyphellophora</taxon>
    </lineage>
</organism>
<evidence type="ECO:0000256" key="2">
    <source>
        <dbReference type="ARBA" id="ARBA00023002"/>
    </source>
</evidence>
<proteinExistence type="inferred from homology"/>
<dbReference type="InterPro" id="IPR036291">
    <property type="entry name" value="NAD(P)-bd_dom_sf"/>
</dbReference>
<comment type="similarity">
    <text evidence="1">Belongs to the short-chain dehydrogenases/reductases (SDR) family.</text>
</comment>
<keyword evidence="4" id="KW-1185">Reference proteome</keyword>
<dbReference type="STRING" id="1220924.W2RYP8"/>
<accession>W2RYP8</accession>
<dbReference type="RefSeq" id="XP_008717736.1">
    <property type="nucleotide sequence ID" value="XM_008719514.1"/>
</dbReference>